<proteinExistence type="inferred from homology"/>
<comment type="caution">
    <text evidence="5">The sequence shown here is derived from an EMBL/GenBank/DDBJ whole genome shotgun (WGS) entry which is preliminary data.</text>
</comment>
<dbReference type="HOGENOM" id="CLU_006586_15_2_1"/>
<reference evidence="5 6" key="1">
    <citation type="journal article" date="2012" name="Eukaryot. Cell">
        <title>Genome sequence of the fungus Glarea lozoyensis: the first genome sequence of a species from the Helotiaceae family.</title>
        <authorList>
            <person name="Youssar L."/>
            <person name="Gruening B.A."/>
            <person name="Erxleben A."/>
            <person name="Guenther S."/>
            <person name="Huettel W."/>
        </authorList>
    </citation>
    <scope>NUCLEOTIDE SEQUENCE [LARGE SCALE GENOMIC DNA]</scope>
    <source>
        <strain evidence="6">ATCC 74030 / MF5533</strain>
    </source>
</reference>
<dbReference type="InterPro" id="IPR019826">
    <property type="entry name" value="Carboxylesterase_B_AS"/>
</dbReference>
<dbReference type="InterPro" id="IPR029058">
    <property type="entry name" value="AB_hydrolase_fold"/>
</dbReference>
<dbReference type="Pfam" id="PF00135">
    <property type="entry name" value="COesterase"/>
    <property type="match status" value="2"/>
</dbReference>
<feature type="chain" id="PRO_5005133306" description="Carboxylic ester hydrolase" evidence="3">
    <location>
        <begin position="18"/>
        <end position="469"/>
    </location>
</feature>
<evidence type="ECO:0000259" key="4">
    <source>
        <dbReference type="Pfam" id="PF00135"/>
    </source>
</evidence>
<gene>
    <name evidence="5" type="ORF">M7I_3586</name>
</gene>
<organism evidence="5 6">
    <name type="scientific">Glarea lozoyensis (strain ATCC 74030 / MF5533)</name>
    <dbReference type="NCBI Taxonomy" id="1104152"/>
    <lineage>
        <taxon>Eukaryota</taxon>
        <taxon>Fungi</taxon>
        <taxon>Dikarya</taxon>
        <taxon>Ascomycota</taxon>
        <taxon>Pezizomycotina</taxon>
        <taxon>Leotiomycetes</taxon>
        <taxon>Helotiales</taxon>
        <taxon>Helotiaceae</taxon>
        <taxon>Glarea</taxon>
    </lineage>
</organism>
<dbReference type="InterPro" id="IPR002018">
    <property type="entry name" value="CarbesteraseB"/>
</dbReference>
<dbReference type="OrthoDB" id="408631at2759"/>
<evidence type="ECO:0000256" key="2">
    <source>
        <dbReference type="ARBA" id="ARBA00022801"/>
    </source>
</evidence>
<dbReference type="InterPro" id="IPR050309">
    <property type="entry name" value="Type-B_Carboxylest/Lipase"/>
</dbReference>
<dbReference type="PROSITE" id="PS00122">
    <property type="entry name" value="CARBOXYLESTERASE_B_1"/>
    <property type="match status" value="1"/>
</dbReference>
<dbReference type="InParanoid" id="H0ELW3"/>
<dbReference type="Proteomes" id="UP000005446">
    <property type="component" value="Unassembled WGS sequence"/>
</dbReference>
<dbReference type="EC" id="3.1.1.-" evidence="3"/>
<sequence>MKSSILFSVAAASTAYAAVVVESRQASNWTVGQTVKTTSGSVAGHAALNQTEVSEYLGIPFAQPPVADLRFEAPVKYTGNTELSGLSYLAQLDLQRGLLVCECVDEAANWGTEEGGLGVDIRCYRLSILGFPGNPNGTANVALLDQRMAIEWVRDNIENFGGDKSRITIFGQSAGGVSVDLYSYAYSSDPIAAGFIPESGTVFSWGLPNTKAAAASATGTAGILGYFGPTVDNTIVFSNYTGRTPANVPVLLGNNDYEAGLFRVQFGLNNLTLPDRFWNAFDLQEFTCPAGIRANVSAAAKIPTWRYRYLGVWDNTALSPQSGAYHGAEIPVLFNTAPTNPPASEEYVAVGNYMRGAWAAFAKDPVEGLTKYGWPSYSSTSDSLVRLAYQNMTGTNAVNPSLLFGDSGVCHSKPNTFKHTLKYAVIYRECSTNCKYQCRNKILGIFKRGAHGGCNAGGRLTRSVREELE</sequence>
<dbReference type="Gene3D" id="3.40.50.1820">
    <property type="entry name" value="alpha/beta hydrolase"/>
    <property type="match status" value="3"/>
</dbReference>
<keyword evidence="6" id="KW-1185">Reference proteome</keyword>
<keyword evidence="3" id="KW-0732">Signal</keyword>
<accession>H0ELW3</accession>
<keyword evidence="2 3" id="KW-0378">Hydrolase</keyword>
<dbReference type="EMBL" id="AGUE01000080">
    <property type="protein sequence ID" value="EHL00500.1"/>
    <property type="molecule type" value="Genomic_DNA"/>
</dbReference>
<evidence type="ECO:0000313" key="5">
    <source>
        <dbReference type="EMBL" id="EHL00500.1"/>
    </source>
</evidence>
<evidence type="ECO:0000256" key="1">
    <source>
        <dbReference type="ARBA" id="ARBA00005964"/>
    </source>
</evidence>
<dbReference type="ESTHER" id="glal2-s3dm96">
    <property type="family name" value="Fungal_carboxylesterase_lipase"/>
</dbReference>
<protein>
    <recommendedName>
        <fullName evidence="3">Carboxylic ester hydrolase</fullName>
        <ecNumber evidence="3">3.1.1.-</ecNumber>
    </recommendedName>
</protein>
<feature type="domain" description="Carboxylesterase type B" evidence="4">
    <location>
        <begin position="124"/>
        <end position="229"/>
    </location>
</feature>
<dbReference type="PANTHER" id="PTHR11559">
    <property type="entry name" value="CARBOXYLESTERASE"/>
    <property type="match status" value="1"/>
</dbReference>
<name>H0ELW3_GLAL7</name>
<evidence type="ECO:0000256" key="3">
    <source>
        <dbReference type="RuleBase" id="RU361235"/>
    </source>
</evidence>
<dbReference type="GO" id="GO:0016787">
    <property type="term" value="F:hydrolase activity"/>
    <property type="evidence" value="ECO:0007669"/>
    <property type="project" value="UniProtKB-KW"/>
</dbReference>
<evidence type="ECO:0000313" key="6">
    <source>
        <dbReference type="Proteomes" id="UP000005446"/>
    </source>
</evidence>
<comment type="similarity">
    <text evidence="1 3">Belongs to the type-B carboxylesterase/lipase family.</text>
</comment>
<dbReference type="SUPFAM" id="SSF53474">
    <property type="entry name" value="alpha/beta-Hydrolases"/>
    <property type="match status" value="1"/>
</dbReference>
<dbReference type="AlphaFoldDB" id="H0ELW3"/>
<feature type="domain" description="Carboxylesterase type B" evidence="4">
    <location>
        <begin position="33"/>
        <end position="76"/>
    </location>
</feature>
<feature type="signal peptide" evidence="3">
    <location>
        <begin position="1"/>
        <end position="17"/>
    </location>
</feature>